<evidence type="ECO:0000313" key="3">
    <source>
        <dbReference type="EMBL" id="TLD71244.1"/>
    </source>
</evidence>
<evidence type="ECO:0000256" key="1">
    <source>
        <dbReference type="SAM" id="Phobius"/>
    </source>
</evidence>
<organism evidence="3 4">
    <name type="scientific">Phragmitibacter flavus</name>
    <dbReference type="NCBI Taxonomy" id="2576071"/>
    <lineage>
        <taxon>Bacteria</taxon>
        <taxon>Pseudomonadati</taxon>
        <taxon>Verrucomicrobiota</taxon>
        <taxon>Verrucomicrobiia</taxon>
        <taxon>Verrucomicrobiales</taxon>
        <taxon>Verrucomicrobiaceae</taxon>
        <taxon>Phragmitibacter</taxon>
    </lineage>
</organism>
<dbReference type="AlphaFoldDB" id="A0A5R8KG09"/>
<feature type="transmembrane region" description="Helical" evidence="1">
    <location>
        <begin position="116"/>
        <end position="136"/>
    </location>
</feature>
<proteinExistence type="predicted"/>
<keyword evidence="4" id="KW-1185">Reference proteome</keyword>
<reference evidence="3 4" key="1">
    <citation type="submission" date="2019-05" db="EMBL/GenBank/DDBJ databases">
        <title>Verrucobacter flavum gen. nov., sp. nov. a new member of the family Verrucomicrobiaceae.</title>
        <authorList>
            <person name="Szuroczki S."/>
            <person name="Abbaszade G."/>
            <person name="Szabo A."/>
            <person name="Felfoldi T."/>
            <person name="Schumann P."/>
            <person name="Boka K."/>
            <person name="Keki Z."/>
            <person name="Toumi M."/>
            <person name="Toth E."/>
        </authorList>
    </citation>
    <scope>NUCLEOTIDE SEQUENCE [LARGE SCALE GENOMIC DNA]</scope>
    <source>
        <strain evidence="3 4">MG-N-17</strain>
    </source>
</reference>
<feature type="transmembrane region" description="Helical" evidence="1">
    <location>
        <begin position="239"/>
        <end position="259"/>
    </location>
</feature>
<dbReference type="Pfam" id="PF00892">
    <property type="entry name" value="EamA"/>
    <property type="match status" value="2"/>
</dbReference>
<feature type="transmembrane region" description="Helical" evidence="1">
    <location>
        <begin position="265"/>
        <end position="284"/>
    </location>
</feature>
<dbReference type="EMBL" id="VAUV01000005">
    <property type="protein sequence ID" value="TLD71244.1"/>
    <property type="molecule type" value="Genomic_DNA"/>
</dbReference>
<feature type="domain" description="EamA" evidence="2">
    <location>
        <begin position="1"/>
        <end position="132"/>
    </location>
</feature>
<name>A0A5R8KG09_9BACT</name>
<feature type="domain" description="EamA" evidence="2">
    <location>
        <begin position="144"/>
        <end position="282"/>
    </location>
</feature>
<dbReference type="InterPro" id="IPR037185">
    <property type="entry name" value="EmrE-like"/>
</dbReference>
<evidence type="ECO:0000313" key="4">
    <source>
        <dbReference type="Proteomes" id="UP000306196"/>
    </source>
</evidence>
<evidence type="ECO:0000259" key="2">
    <source>
        <dbReference type="Pfam" id="PF00892"/>
    </source>
</evidence>
<feature type="transmembrane region" description="Helical" evidence="1">
    <location>
        <begin position="174"/>
        <end position="193"/>
    </location>
</feature>
<feature type="transmembrane region" description="Helical" evidence="1">
    <location>
        <begin position="87"/>
        <end position="109"/>
    </location>
</feature>
<keyword evidence="1" id="KW-0472">Membrane</keyword>
<dbReference type="InterPro" id="IPR000620">
    <property type="entry name" value="EamA_dom"/>
</dbReference>
<dbReference type="PANTHER" id="PTHR22911:SF76">
    <property type="entry name" value="EAMA DOMAIN-CONTAINING PROTEIN"/>
    <property type="match status" value="1"/>
</dbReference>
<feature type="transmembrane region" description="Helical" evidence="1">
    <location>
        <begin position="208"/>
        <end position="232"/>
    </location>
</feature>
<feature type="transmembrane region" description="Helical" evidence="1">
    <location>
        <begin position="142"/>
        <end position="162"/>
    </location>
</feature>
<feature type="transmembrane region" description="Helical" evidence="1">
    <location>
        <begin position="63"/>
        <end position="81"/>
    </location>
</feature>
<keyword evidence="1" id="KW-0812">Transmembrane</keyword>
<accession>A0A5R8KG09</accession>
<protein>
    <submittedName>
        <fullName evidence="3">DMT family transporter</fullName>
    </submittedName>
</protein>
<dbReference type="RefSeq" id="WP_240772711.1">
    <property type="nucleotide sequence ID" value="NZ_VAUV01000005.1"/>
</dbReference>
<dbReference type="Proteomes" id="UP000306196">
    <property type="component" value="Unassembled WGS sequence"/>
</dbReference>
<dbReference type="PANTHER" id="PTHR22911">
    <property type="entry name" value="ACYL-MALONYL CONDENSING ENZYME-RELATED"/>
    <property type="match status" value="1"/>
</dbReference>
<dbReference type="SUPFAM" id="SSF103481">
    <property type="entry name" value="Multidrug resistance efflux transporter EmrE"/>
    <property type="match status" value="2"/>
</dbReference>
<dbReference type="GO" id="GO:0016020">
    <property type="term" value="C:membrane"/>
    <property type="evidence" value="ECO:0007669"/>
    <property type="project" value="InterPro"/>
</dbReference>
<keyword evidence="1" id="KW-1133">Transmembrane helix</keyword>
<comment type="caution">
    <text evidence="3">The sequence shown here is derived from an EMBL/GenBank/DDBJ whole genome shotgun (WGS) entry which is preliminary data.</text>
</comment>
<gene>
    <name evidence="3" type="ORF">FEM03_06830</name>
</gene>
<sequence length="288" mass="31340">MMLVAVFAMSTSVIFIKVSELDITALTTGRLWLSVMLLLPLMEWHRRRAVRSEAGLVKGWWRLGLLPGAVFVVHLITWAMGARMTSSANATLAVNTAPLLMPFLLFWIAKERVTRVELMGTAVAFAGLVVLTAADAKLDPDHFRGDLVCMGSMTLLAVYLALGRRRLPMLPSPWLYSVPLYICAGSVSLMLTLDGEKWAPLFGEHAGIEWFCLVGLAVVPTILGHGLAMAALRVLRGQVVAVMSLGQFLTAGLMAWWVFGEQPHGLFYVAAALVVTGCAVVIFGKSRD</sequence>